<dbReference type="PANTHER" id="PTHR21294">
    <property type="entry name" value="ELECTRON TRANSFER FLAVOPROTEIN BETA-SUBUNIT"/>
    <property type="match status" value="1"/>
</dbReference>
<reference evidence="2 3" key="1">
    <citation type="submission" date="2016-10" db="EMBL/GenBank/DDBJ databases">
        <title>Complete genome of the TMA-utilizing, human hosted archaeon Methanomethylophilus alvus Gen. nov, sp. nov., strain Mx-05, derived from a pure culture.</title>
        <authorList>
            <person name="Brugere J.-F."/>
            <person name="Ben Hania W."/>
            <person name="Chaudhary P.P."/>
            <person name="Gaci N."/>
            <person name="Borrel G."/>
            <person name="Cao Van Tuat L."/>
            <person name="Fardeau M.-L."/>
            <person name="Harris H.M.B."/>
            <person name="O'Toole P.W."/>
            <person name="Ollivier B."/>
        </authorList>
    </citation>
    <scope>NUCLEOTIDE SEQUENCE [LARGE SCALE GENOMIC DNA]</scope>
    <source>
        <strain evidence="2 3">Mx-05</strain>
    </source>
</reference>
<dbReference type="GeneID" id="41321576"/>
<evidence type="ECO:0000259" key="1">
    <source>
        <dbReference type="SMART" id="SM00893"/>
    </source>
</evidence>
<evidence type="ECO:0000313" key="2">
    <source>
        <dbReference type="EMBL" id="AYQ54944.1"/>
    </source>
</evidence>
<dbReference type="PIRSF" id="PIRSF000090">
    <property type="entry name" value="Beta-ETF"/>
    <property type="match status" value="1"/>
</dbReference>
<protein>
    <recommendedName>
        <fullName evidence="1">Electron transfer flavoprotein alpha/beta-subunit N-terminal domain-containing protein</fullName>
    </recommendedName>
</protein>
<dbReference type="InterPro" id="IPR014730">
    <property type="entry name" value="ETF_a/b_N"/>
</dbReference>
<evidence type="ECO:0000313" key="3">
    <source>
        <dbReference type="Proteomes" id="UP000273278"/>
    </source>
</evidence>
<feature type="domain" description="Electron transfer flavoprotein alpha/beta-subunit N-terminal" evidence="1">
    <location>
        <begin position="21"/>
        <end position="211"/>
    </location>
</feature>
<gene>
    <name evidence="2" type="ORF">BKD89_03875</name>
</gene>
<proteinExistence type="predicted"/>
<dbReference type="GO" id="GO:0009055">
    <property type="term" value="F:electron transfer activity"/>
    <property type="evidence" value="ECO:0007669"/>
    <property type="project" value="InterPro"/>
</dbReference>
<dbReference type="Gene3D" id="3.40.50.620">
    <property type="entry name" value="HUPs"/>
    <property type="match status" value="1"/>
</dbReference>
<dbReference type="SMART" id="SM00893">
    <property type="entry name" value="ETF"/>
    <property type="match status" value="1"/>
</dbReference>
<dbReference type="InterPro" id="IPR012255">
    <property type="entry name" value="ETF_b"/>
</dbReference>
<dbReference type="InterPro" id="IPR014729">
    <property type="entry name" value="Rossmann-like_a/b/a_fold"/>
</dbReference>
<dbReference type="Pfam" id="PF01012">
    <property type="entry name" value="ETF"/>
    <property type="match status" value="1"/>
</dbReference>
<dbReference type="RefSeq" id="WP_015504673.1">
    <property type="nucleotide sequence ID" value="NZ_CAYARW010000014.1"/>
</dbReference>
<dbReference type="AlphaFoldDB" id="A0A3G3IHD0"/>
<dbReference type="InterPro" id="IPR033948">
    <property type="entry name" value="ETF_beta_N"/>
</dbReference>
<dbReference type="Proteomes" id="UP000273278">
    <property type="component" value="Chromosome"/>
</dbReference>
<accession>A0A3G3IHD0</accession>
<dbReference type="PANTHER" id="PTHR21294:SF17">
    <property type="entry name" value="PROTEIN FIXA"/>
    <property type="match status" value="1"/>
</dbReference>
<sequence length="254" mass="27442">MKFAVAVKQVPDTTLIDVDENGSLVRAGVPSVLDPYSEYAMERAVALREDGDSVIAVSMGPDQAESALFRCLEIGADEAYLLSDRAFAGADVHATCRTLKAFMEKYVPDASLILCGKQASDGDTAQVPAELADMLGREQFCYATHIEREGGAFLITQDYGDEVRTCRAPEGSVVSVQEGDVNRPLPSIQRFIDVSSYEIKKLGRIDLGLGTFSVGLRGSRTKIVESRAVRLERSGRVTDGTDPRAAAEFIKGVL</sequence>
<dbReference type="SUPFAM" id="SSF52402">
    <property type="entry name" value="Adenine nucleotide alpha hydrolases-like"/>
    <property type="match status" value="1"/>
</dbReference>
<name>A0A3G3IHD0_9ARCH</name>
<dbReference type="CDD" id="cd01714">
    <property type="entry name" value="ETF_beta"/>
    <property type="match status" value="1"/>
</dbReference>
<organism evidence="2 3">
    <name type="scientific">Methanomethylophilus alvi</name>
    <dbReference type="NCBI Taxonomy" id="1291540"/>
    <lineage>
        <taxon>Archaea</taxon>
        <taxon>Methanobacteriati</taxon>
        <taxon>Thermoplasmatota</taxon>
        <taxon>Thermoplasmata</taxon>
        <taxon>Methanomassiliicoccales</taxon>
        <taxon>Methanomethylophilaceae</taxon>
        <taxon>Methanomethylophilus</taxon>
    </lineage>
</organism>
<dbReference type="EMBL" id="CP017686">
    <property type="protein sequence ID" value="AYQ54944.1"/>
    <property type="molecule type" value="Genomic_DNA"/>
</dbReference>